<dbReference type="SUPFAM" id="SSF47413">
    <property type="entry name" value="lambda repressor-like DNA-binding domains"/>
    <property type="match status" value="1"/>
</dbReference>
<dbReference type="RefSeq" id="WP_200465945.1">
    <property type="nucleotide sequence ID" value="NZ_JAENRR010000040.1"/>
</dbReference>
<dbReference type="InterPro" id="IPR001387">
    <property type="entry name" value="Cro/C1-type_HTH"/>
</dbReference>
<dbReference type="InterPro" id="IPR010982">
    <property type="entry name" value="Lambda_DNA-bd_dom_sf"/>
</dbReference>
<reference evidence="1 2" key="1">
    <citation type="submission" date="2021-01" db="EMBL/GenBank/DDBJ databases">
        <title>Carboxyliciviraga sp.nov., isolated from coastal sediments.</title>
        <authorList>
            <person name="Lu D."/>
            <person name="Zhang T."/>
        </authorList>
    </citation>
    <scope>NUCLEOTIDE SEQUENCE [LARGE SCALE GENOMIC DNA]</scope>
    <source>
        <strain evidence="1 2">N1Y132</strain>
    </source>
</reference>
<dbReference type="EMBL" id="JAENRR010000040">
    <property type="protein sequence ID" value="MBK3518719.1"/>
    <property type="molecule type" value="Genomic_DNA"/>
</dbReference>
<protein>
    <submittedName>
        <fullName evidence="1">Helix-turn-helix transcriptional regulator</fullName>
    </submittedName>
</protein>
<proteinExistence type="predicted"/>
<accession>A0ABS1HNI4</accession>
<comment type="caution">
    <text evidence="1">The sequence shown here is derived from an EMBL/GenBank/DDBJ whole genome shotgun (WGS) entry which is preliminary data.</text>
</comment>
<evidence type="ECO:0000313" key="1">
    <source>
        <dbReference type="EMBL" id="MBK3518719.1"/>
    </source>
</evidence>
<organism evidence="1 2">
    <name type="scientific">Carboxylicivirga marina</name>
    <dbReference type="NCBI Taxonomy" id="2800988"/>
    <lineage>
        <taxon>Bacteria</taxon>
        <taxon>Pseudomonadati</taxon>
        <taxon>Bacteroidota</taxon>
        <taxon>Bacteroidia</taxon>
        <taxon>Marinilabiliales</taxon>
        <taxon>Marinilabiliaceae</taxon>
        <taxon>Carboxylicivirga</taxon>
    </lineage>
</organism>
<sequence>MLDNFSEKFLLKAKEKGLSTSKIAREIGVSRGGLYNMLEAPNSIKIGLLLKMCELINWEIFEALQIDDYSQNSTDIIDFNYLYDLPEVILSHNYSVKDLELFIGISKELFLDKIKTESIDRKELLSICGFFNIPLDLFYKEQYKRELAGITPLQYNKHKNIINLAKIRVEYENAIIKTKLDVINLINEIFNEKSSVSLNSINFYETYRRGDDYSNFAISIIGDNSAIPIVFLSNTPDHSLFIQPVIEDISESINKKFLQVGNTNIHDIIWCELSYFSKDKINIALVKSESNTEFRNPQWLTIKNIYDKNIKANHAQVKEFLNME</sequence>
<keyword evidence="2" id="KW-1185">Reference proteome</keyword>
<gene>
    <name evidence="1" type="ORF">JIV24_15335</name>
</gene>
<dbReference type="Proteomes" id="UP000605676">
    <property type="component" value="Unassembled WGS sequence"/>
</dbReference>
<dbReference type="CDD" id="cd00093">
    <property type="entry name" value="HTH_XRE"/>
    <property type="match status" value="1"/>
</dbReference>
<evidence type="ECO:0000313" key="2">
    <source>
        <dbReference type="Proteomes" id="UP000605676"/>
    </source>
</evidence>
<name>A0ABS1HNI4_9BACT</name>